<organism evidence="2 3">
    <name type="scientific">Acuticoccus mangrovi</name>
    <dbReference type="NCBI Taxonomy" id="2796142"/>
    <lineage>
        <taxon>Bacteria</taxon>
        <taxon>Pseudomonadati</taxon>
        <taxon>Pseudomonadota</taxon>
        <taxon>Alphaproteobacteria</taxon>
        <taxon>Hyphomicrobiales</taxon>
        <taxon>Amorphaceae</taxon>
        <taxon>Acuticoccus</taxon>
    </lineage>
</organism>
<accession>A0A934IF69</accession>
<keyword evidence="2" id="KW-0560">Oxidoreductase</keyword>
<dbReference type="RefSeq" id="WP_198881407.1">
    <property type="nucleotide sequence ID" value="NZ_JAEKJA010000005.1"/>
</dbReference>
<keyword evidence="2" id="KW-0503">Monooxygenase</keyword>
<sequence length="110" mass="12068">MSPVPSTADGPVTLINVFEVPDGRLAETVDAWHAARDFLVEQPGYISTELHEALGADARFSLVNVARWQSTGCFRAAMEKMQAAGVFRPAEGLRFTPALYRTRFTDAAPR</sequence>
<gene>
    <name evidence="2" type="ORF">JCR33_07480</name>
</gene>
<evidence type="ECO:0000313" key="2">
    <source>
        <dbReference type="EMBL" id="MBJ3775519.1"/>
    </source>
</evidence>
<evidence type="ECO:0000259" key="1">
    <source>
        <dbReference type="Pfam" id="PF03992"/>
    </source>
</evidence>
<dbReference type="SUPFAM" id="SSF54909">
    <property type="entry name" value="Dimeric alpha+beta barrel"/>
    <property type="match status" value="1"/>
</dbReference>
<proteinExistence type="predicted"/>
<evidence type="ECO:0000313" key="3">
    <source>
        <dbReference type="Proteomes" id="UP000609531"/>
    </source>
</evidence>
<reference evidence="2" key="1">
    <citation type="submission" date="2020-12" db="EMBL/GenBank/DDBJ databases">
        <title>Bacterial taxonomy.</title>
        <authorList>
            <person name="Pan X."/>
        </authorList>
    </citation>
    <scope>NUCLEOTIDE SEQUENCE</scope>
    <source>
        <strain evidence="2">B2012</strain>
    </source>
</reference>
<feature type="domain" description="ABM" evidence="1">
    <location>
        <begin position="11"/>
        <end position="78"/>
    </location>
</feature>
<dbReference type="EMBL" id="JAEKJA010000005">
    <property type="protein sequence ID" value="MBJ3775519.1"/>
    <property type="molecule type" value="Genomic_DNA"/>
</dbReference>
<keyword evidence="3" id="KW-1185">Reference proteome</keyword>
<dbReference type="InterPro" id="IPR011008">
    <property type="entry name" value="Dimeric_a/b-barrel"/>
</dbReference>
<dbReference type="InterPro" id="IPR007138">
    <property type="entry name" value="ABM_dom"/>
</dbReference>
<dbReference type="Pfam" id="PF03992">
    <property type="entry name" value="ABM"/>
    <property type="match status" value="1"/>
</dbReference>
<dbReference type="AlphaFoldDB" id="A0A934IF69"/>
<dbReference type="Gene3D" id="3.30.70.100">
    <property type="match status" value="1"/>
</dbReference>
<comment type="caution">
    <text evidence="2">The sequence shown here is derived from an EMBL/GenBank/DDBJ whole genome shotgun (WGS) entry which is preliminary data.</text>
</comment>
<dbReference type="GO" id="GO:0004497">
    <property type="term" value="F:monooxygenase activity"/>
    <property type="evidence" value="ECO:0007669"/>
    <property type="project" value="UniProtKB-KW"/>
</dbReference>
<dbReference type="Proteomes" id="UP000609531">
    <property type="component" value="Unassembled WGS sequence"/>
</dbReference>
<name>A0A934IF69_9HYPH</name>
<protein>
    <submittedName>
        <fullName evidence="2">Antibiotic biosynthesis monooxygenase</fullName>
    </submittedName>
</protein>